<proteinExistence type="predicted"/>
<keyword evidence="1" id="KW-0812">Transmembrane</keyword>
<accession>A0A0G0QQC8</accession>
<feature type="transmembrane region" description="Helical" evidence="1">
    <location>
        <begin position="298"/>
        <end position="327"/>
    </location>
</feature>
<sequence>MLTFFEKITIGTIIGFVLFTLMAYGLLIINASFLLIPIFGLMSLFCTKNIFRSKMNYSAADCGVSLRASSSLKHSPPQQVFDPEISDQKAARYSGFRINLDLLPKKQLIFLFFVFILGITGQMAVIAPSGTYFNKDLVFWSSNGHDGAWHIALMEEIKKGYPLQNPAFAGEKLVNYHFFSDIAPAQFSKFFQFSNLDLYFRFFPFIFSVLLGSIAYLLGKKLGGSYSSGVWSVFFVYFAGSFGYIATWIKNQSIGGESIFWATQIQSSIGNPPQIISNILVMLFLYLFYIYLSKKDVVIFLLCFIVAGTLAVFKVYAALVILIGLGIVGLIQIIREKKFNVFSLFALSSLLSAILYIPNTQNSASFLIWEPWWFIRTMIVAPSRLNWLDLELKRQTYIAEGNWKRVLQIETTGFLIFFLGNLGTKFLGLIHLVKLLKKSSNNYLFQLIIFIIIISLILPLLFLQKGVAGNTSQFLQYFLLLFGILAALTVSLIQNKIKLKILKILFIVIIVALSVPTQIGLLYDFYHKPPLAKITSDEIEALNFLKLKTDNNTVILTPPHDKYLNLNIATPPIWAWFDTAYVSAFSARRTYIADTEQVDIMGYDLNKRLEMERKIFIDIENPHNLDKTLKEIGINYIYFPKILRPKLDLNKTDFLKLFDNNSIEIWKVN</sequence>
<keyword evidence="1" id="KW-0472">Membrane</keyword>
<feature type="transmembrane region" description="Helical" evidence="1">
    <location>
        <begin position="474"/>
        <end position="493"/>
    </location>
</feature>
<feature type="transmembrane region" description="Helical" evidence="1">
    <location>
        <begin position="505"/>
        <end position="526"/>
    </location>
</feature>
<gene>
    <name evidence="2" type="ORF">UT77_C0001G0065</name>
</gene>
<reference evidence="2 3" key="1">
    <citation type="journal article" date="2015" name="Nature">
        <title>rRNA introns, odd ribosomes, and small enigmatic genomes across a large radiation of phyla.</title>
        <authorList>
            <person name="Brown C.T."/>
            <person name="Hug L.A."/>
            <person name="Thomas B.C."/>
            <person name="Sharon I."/>
            <person name="Castelle C.J."/>
            <person name="Singh A."/>
            <person name="Wilkins M.J."/>
            <person name="Williams K.H."/>
            <person name="Banfield J.F."/>
        </authorList>
    </citation>
    <scope>NUCLEOTIDE SEQUENCE [LARGE SCALE GENOMIC DNA]</scope>
</reference>
<evidence type="ECO:0000313" key="2">
    <source>
        <dbReference type="EMBL" id="KKR42614.1"/>
    </source>
</evidence>
<evidence type="ECO:0000256" key="1">
    <source>
        <dbReference type="SAM" id="Phobius"/>
    </source>
</evidence>
<keyword evidence="1" id="KW-1133">Transmembrane helix</keyword>
<dbReference type="EMBL" id="LBYB01000001">
    <property type="protein sequence ID" value="KKR42614.1"/>
    <property type="molecule type" value="Genomic_DNA"/>
</dbReference>
<feature type="transmembrane region" description="Helical" evidence="1">
    <location>
        <begin position="230"/>
        <end position="249"/>
    </location>
</feature>
<organism evidence="2 3">
    <name type="scientific">Candidatus Daviesbacteria bacterium GW2011_GWC2_40_12</name>
    <dbReference type="NCBI Taxonomy" id="1618431"/>
    <lineage>
        <taxon>Bacteria</taxon>
        <taxon>Candidatus Daviesiibacteriota</taxon>
    </lineage>
</organism>
<feature type="transmembrane region" description="Helical" evidence="1">
    <location>
        <begin position="198"/>
        <end position="218"/>
    </location>
</feature>
<name>A0A0G0QQC8_9BACT</name>
<evidence type="ECO:0008006" key="4">
    <source>
        <dbReference type="Google" id="ProtNLM"/>
    </source>
</evidence>
<dbReference type="Proteomes" id="UP000034881">
    <property type="component" value="Unassembled WGS sequence"/>
</dbReference>
<feature type="transmembrane region" description="Helical" evidence="1">
    <location>
        <begin position="275"/>
        <end position="292"/>
    </location>
</feature>
<feature type="transmembrane region" description="Helical" evidence="1">
    <location>
        <begin position="339"/>
        <end position="357"/>
    </location>
</feature>
<feature type="transmembrane region" description="Helical" evidence="1">
    <location>
        <begin position="414"/>
        <end position="436"/>
    </location>
</feature>
<feature type="transmembrane region" description="Helical" evidence="1">
    <location>
        <begin position="12"/>
        <end position="45"/>
    </location>
</feature>
<feature type="transmembrane region" description="Helical" evidence="1">
    <location>
        <begin position="108"/>
        <end position="127"/>
    </location>
</feature>
<protein>
    <recommendedName>
        <fullName evidence="4">Glycosyltransferase RgtA/B/C/D-like domain-containing protein</fullName>
    </recommendedName>
</protein>
<evidence type="ECO:0000313" key="3">
    <source>
        <dbReference type="Proteomes" id="UP000034881"/>
    </source>
</evidence>
<comment type="caution">
    <text evidence="2">The sequence shown here is derived from an EMBL/GenBank/DDBJ whole genome shotgun (WGS) entry which is preliminary data.</text>
</comment>
<dbReference type="AlphaFoldDB" id="A0A0G0QQC8"/>
<feature type="transmembrane region" description="Helical" evidence="1">
    <location>
        <begin position="443"/>
        <end position="462"/>
    </location>
</feature>